<evidence type="ECO:0000313" key="1">
    <source>
        <dbReference type="EMBL" id="KAK4078001.1"/>
    </source>
</evidence>
<evidence type="ECO:0000313" key="2">
    <source>
        <dbReference type="Proteomes" id="UP001287286"/>
    </source>
</evidence>
<sequence length="417" mass="46348">MVWSACQGPEDTVARGTTLGCPELASGTGLTVQLQYSMPIRTGRAVPQCHNTPGFMATPGWIEKLLPDNCTWINSRFSLAGDYGPYLFPHFRWCKFAMKCAISIVETRLAHLDGVWLSLFKPCDDGSALADRIRRVQADLGDLNEFYHISIAPSPHVPLLGLSDCEPTNNFRTRYRVRTSKFDFEHLSGFLATHQPDATHVSWGASFRHILRNLRGQHLYRQSSLTTRIVVPRTYMETTEVLEVMAASAMSPSVLLPFFWRWTPAAAQVLTAEARMKGRPSSRHRWANPIPAAFVLRRDRLTGERGAHAEKPGLMAAGCLMDAIKSSNANGRTMWHEDKDNLRSHPSKKRFFGDFADGEDDDHLPGSKRYAAHLVHAQSRGKEGNAGAAAAAAVTDLSHAAIAIYEEWLLSDAILPR</sequence>
<proteinExistence type="predicted"/>
<dbReference type="EMBL" id="JAWRVI010000090">
    <property type="protein sequence ID" value="KAK4078001.1"/>
    <property type="molecule type" value="Genomic_DNA"/>
</dbReference>
<keyword evidence="2" id="KW-1185">Reference proteome</keyword>
<organism evidence="1 2">
    <name type="scientific">Purpureocillium lilacinum</name>
    <name type="common">Paecilomyces lilacinus</name>
    <dbReference type="NCBI Taxonomy" id="33203"/>
    <lineage>
        <taxon>Eukaryota</taxon>
        <taxon>Fungi</taxon>
        <taxon>Dikarya</taxon>
        <taxon>Ascomycota</taxon>
        <taxon>Pezizomycotina</taxon>
        <taxon>Sordariomycetes</taxon>
        <taxon>Hypocreomycetidae</taxon>
        <taxon>Hypocreales</taxon>
        <taxon>Ophiocordycipitaceae</taxon>
        <taxon>Purpureocillium</taxon>
    </lineage>
</organism>
<dbReference type="Proteomes" id="UP001287286">
    <property type="component" value="Unassembled WGS sequence"/>
</dbReference>
<accession>A0ABR0BHM0</accession>
<reference evidence="1 2" key="1">
    <citation type="journal article" date="2024" name="Microbiol. Resour. Announc.">
        <title>Genome annotations for the ascomycete fungi Trichoderma harzianum, Trichoderma aggressivum, and Purpureocillium lilacinum.</title>
        <authorList>
            <person name="Beijen E.P.W."/>
            <person name="Ohm R.A."/>
        </authorList>
    </citation>
    <scope>NUCLEOTIDE SEQUENCE [LARGE SCALE GENOMIC DNA]</scope>
    <source>
        <strain evidence="1 2">CBS 150709</strain>
    </source>
</reference>
<gene>
    <name evidence="1" type="ORF">Purlil1_12152</name>
</gene>
<comment type="caution">
    <text evidence="1">The sequence shown here is derived from an EMBL/GenBank/DDBJ whole genome shotgun (WGS) entry which is preliminary data.</text>
</comment>
<name>A0ABR0BHM0_PURLI</name>
<protein>
    <submittedName>
        <fullName evidence="1">Uncharacterized protein</fullName>
    </submittedName>
</protein>